<proteinExistence type="predicted"/>
<evidence type="ECO:0000313" key="3">
    <source>
        <dbReference type="Proteomes" id="UP000049855"/>
    </source>
</evidence>
<dbReference type="RefSeq" id="WP_021169786.1">
    <property type="nucleotide sequence ID" value="NZ_CTRP01000003.1"/>
</dbReference>
<dbReference type="PANTHER" id="PTHR33434">
    <property type="entry name" value="DEGV DOMAIN-CONTAINING PROTEIN DR_1986-RELATED"/>
    <property type="match status" value="1"/>
</dbReference>
<keyword evidence="3" id="KW-1185">Reference proteome</keyword>
<protein>
    <submittedName>
        <fullName evidence="2">DegV family protein</fullName>
    </submittedName>
</protein>
<dbReference type="GO" id="GO:0008289">
    <property type="term" value="F:lipid binding"/>
    <property type="evidence" value="ECO:0007669"/>
    <property type="project" value="UniProtKB-KW"/>
</dbReference>
<reference evidence="3" key="1">
    <citation type="submission" date="2015-03" db="EMBL/GenBank/DDBJ databases">
        <authorList>
            <person name="Nijsse Bart"/>
        </authorList>
    </citation>
    <scope>NUCLEOTIDE SEQUENCE [LARGE SCALE GENOMIC DNA]</scope>
</reference>
<dbReference type="EMBL" id="CTRP01000003">
    <property type="protein sequence ID" value="CQR71080.1"/>
    <property type="molecule type" value="Genomic_DNA"/>
</dbReference>
<dbReference type="InterPro" id="IPR003797">
    <property type="entry name" value="DegV"/>
</dbReference>
<organism evidence="2 3">
    <name type="scientific">Sporomusa ovata</name>
    <dbReference type="NCBI Taxonomy" id="2378"/>
    <lineage>
        <taxon>Bacteria</taxon>
        <taxon>Bacillati</taxon>
        <taxon>Bacillota</taxon>
        <taxon>Negativicutes</taxon>
        <taxon>Selenomonadales</taxon>
        <taxon>Sporomusaceae</taxon>
        <taxon>Sporomusa</taxon>
    </lineage>
</organism>
<dbReference type="Pfam" id="PF02645">
    <property type="entry name" value="DegV"/>
    <property type="match status" value="1"/>
</dbReference>
<name>A0A0U1KUD7_9FIRM</name>
<dbReference type="Proteomes" id="UP000049855">
    <property type="component" value="Unassembled WGS sequence"/>
</dbReference>
<dbReference type="NCBIfam" id="TIGR00762">
    <property type="entry name" value="DegV"/>
    <property type="match status" value="1"/>
</dbReference>
<evidence type="ECO:0000313" key="2">
    <source>
        <dbReference type="EMBL" id="CQR71080.1"/>
    </source>
</evidence>
<evidence type="ECO:0000256" key="1">
    <source>
        <dbReference type="ARBA" id="ARBA00023121"/>
    </source>
</evidence>
<dbReference type="InterPro" id="IPR050270">
    <property type="entry name" value="DegV_domain_contain"/>
</dbReference>
<dbReference type="SUPFAM" id="SSF82549">
    <property type="entry name" value="DAK1/DegV-like"/>
    <property type="match status" value="1"/>
</dbReference>
<dbReference type="InterPro" id="IPR043168">
    <property type="entry name" value="DegV_C"/>
</dbReference>
<dbReference type="Gene3D" id="3.30.1180.10">
    <property type="match status" value="1"/>
</dbReference>
<dbReference type="PROSITE" id="PS51482">
    <property type="entry name" value="DEGV"/>
    <property type="match status" value="1"/>
</dbReference>
<dbReference type="PANTHER" id="PTHR33434:SF2">
    <property type="entry name" value="FATTY ACID-BINDING PROTEIN TM_1468"/>
    <property type="match status" value="1"/>
</dbReference>
<keyword evidence="1" id="KW-0446">Lipid-binding</keyword>
<accession>A0A0U1KUD7</accession>
<dbReference type="AlphaFoldDB" id="A0A0U1KUD7"/>
<sequence>MCVIDIQIVIDSTANVPEEMLLAHANLRVVPLKIILGKDEWNEPELTTAELFRLAGEKGVHPQTSQPAPGEFVQAFVPAVQGHPVIMICLAGGLSGTVNGARAVANKDFKGREIYVIDSCTGAIGAVKMAEAALAMAAAGESAGVIAEYLQRMAAATRTLFIVDSLEYLRKGGRIGGAAALVGSILQIKPILMLREAKVQVLDKVRTQSRAISRMLEELSKEDSLAYIGIVYEDEPAVVEDMLTFIRQRYPDIPVSRSALGSVLGAHLGPGVIGLIFQSKV</sequence>
<gene>
    <name evidence="2" type="ORF">SpAn4DRAFT_2058</name>
</gene>
<dbReference type="Gene3D" id="3.40.50.10170">
    <property type="match status" value="1"/>
</dbReference>